<dbReference type="GO" id="GO:0003922">
    <property type="term" value="F:GMP synthase (glutamine-hydrolyzing) activity"/>
    <property type="evidence" value="ECO:0007669"/>
    <property type="project" value="UniProtKB-EC"/>
</dbReference>
<dbReference type="Gene3D" id="3.40.50.880">
    <property type="match status" value="1"/>
</dbReference>
<evidence type="ECO:0000313" key="3">
    <source>
        <dbReference type="Proteomes" id="UP000193623"/>
    </source>
</evidence>
<accession>A0A1Y5RN76</accession>
<dbReference type="InterPro" id="IPR044992">
    <property type="entry name" value="ChyE-like"/>
</dbReference>
<dbReference type="GO" id="GO:0005829">
    <property type="term" value="C:cytosol"/>
    <property type="evidence" value="ECO:0007669"/>
    <property type="project" value="TreeGrafter"/>
</dbReference>
<protein>
    <submittedName>
        <fullName evidence="2">GMP synthase [glutamine-hydrolyzing]</fullName>
        <ecNumber evidence="2">6.3.5.2</ecNumber>
    </submittedName>
</protein>
<feature type="domain" description="Glutamine amidotransferase" evidence="1">
    <location>
        <begin position="77"/>
        <end position="176"/>
    </location>
</feature>
<sequence length="225" mass="24471">MKIGILQTGHAPDEVRADLGDVNDFFMRLLEGQDFTFETFAVVDGDFPDAADVCDGWLITGSKHGAYEDHPWIPPLESLIRDAYAAAIPIVGICFGHQIIAQALGGTVEKFDGGWAVGRQTYDWQGTEVTLNAWHQDQVTKAPADATTLASNAHCENAALVYGDRAFTVQAHPEFVDDMVRGLIEARAGTVPPDLIDRARSNLGKGTDNAQLAAQIGTFFREKRV</sequence>
<dbReference type="PANTHER" id="PTHR42695:SF5">
    <property type="entry name" value="GLUTAMINE AMIDOTRANSFERASE YLR126C-RELATED"/>
    <property type="match status" value="1"/>
</dbReference>
<dbReference type="AlphaFoldDB" id="A0A1Y5RN76"/>
<dbReference type="RefSeq" id="WP_085863234.1">
    <property type="nucleotide sequence ID" value="NZ_FWFT01000001.1"/>
</dbReference>
<dbReference type="InterPro" id="IPR029062">
    <property type="entry name" value="Class_I_gatase-like"/>
</dbReference>
<dbReference type="InterPro" id="IPR017926">
    <property type="entry name" value="GATASE"/>
</dbReference>
<keyword evidence="3" id="KW-1185">Reference proteome</keyword>
<dbReference type="PROSITE" id="PS51273">
    <property type="entry name" value="GATASE_TYPE_1"/>
    <property type="match status" value="1"/>
</dbReference>
<evidence type="ECO:0000259" key="1">
    <source>
        <dbReference type="Pfam" id="PF00117"/>
    </source>
</evidence>
<name>A0A1Y5RN76_9RHOB</name>
<gene>
    <name evidence="2" type="primary">guaA_3</name>
    <name evidence="2" type="ORF">PSJ8397_00819</name>
</gene>
<dbReference type="CDD" id="cd01741">
    <property type="entry name" value="GATase1_1"/>
    <property type="match status" value="1"/>
</dbReference>
<dbReference type="EMBL" id="FWFT01000001">
    <property type="protein sequence ID" value="SLN21279.1"/>
    <property type="molecule type" value="Genomic_DNA"/>
</dbReference>
<dbReference type="SUPFAM" id="SSF52317">
    <property type="entry name" value="Class I glutamine amidotransferase-like"/>
    <property type="match status" value="1"/>
</dbReference>
<proteinExistence type="predicted"/>
<dbReference type="Proteomes" id="UP000193623">
    <property type="component" value="Unassembled WGS sequence"/>
</dbReference>
<dbReference type="PANTHER" id="PTHR42695">
    <property type="entry name" value="GLUTAMINE AMIDOTRANSFERASE YLR126C-RELATED"/>
    <property type="match status" value="1"/>
</dbReference>
<evidence type="ECO:0000313" key="2">
    <source>
        <dbReference type="EMBL" id="SLN21279.1"/>
    </source>
</evidence>
<keyword evidence="2" id="KW-0436">Ligase</keyword>
<dbReference type="OrthoDB" id="7365442at2"/>
<dbReference type="EC" id="6.3.5.2" evidence="2"/>
<reference evidence="2 3" key="1">
    <citation type="submission" date="2017-03" db="EMBL/GenBank/DDBJ databases">
        <authorList>
            <person name="Afonso C.L."/>
            <person name="Miller P.J."/>
            <person name="Scott M.A."/>
            <person name="Spackman E."/>
            <person name="Goraichik I."/>
            <person name="Dimitrov K.M."/>
            <person name="Suarez D.L."/>
            <person name="Swayne D.E."/>
        </authorList>
    </citation>
    <scope>NUCLEOTIDE SEQUENCE [LARGE SCALE GENOMIC DNA]</scope>
    <source>
        <strain evidence="2 3">CECT 8397</strain>
    </source>
</reference>
<organism evidence="2 3">
    <name type="scientific">Pseudooctadecabacter jejudonensis</name>
    <dbReference type="NCBI Taxonomy" id="1391910"/>
    <lineage>
        <taxon>Bacteria</taxon>
        <taxon>Pseudomonadati</taxon>
        <taxon>Pseudomonadota</taxon>
        <taxon>Alphaproteobacteria</taxon>
        <taxon>Rhodobacterales</taxon>
        <taxon>Paracoccaceae</taxon>
        <taxon>Pseudooctadecabacter</taxon>
    </lineage>
</organism>
<dbReference type="Pfam" id="PF00117">
    <property type="entry name" value="GATase"/>
    <property type="match status" value="1"/>
</dbReference>